<organism evidence="1 2">
    <name type="scientific">Eimeria tenella</name>
    <name type="common">Coccidian parasite</name>
    <dbReference type="NCBI Taxonomy" id="5802"/>
    <lineage>
        <taxon>Eukaryota</taxon>
        <taxon>Sar</taxon>
        <taxon>Alveolata</taxon>
        <taxon>Apicomplexa</taxon>
        <taxon>Conoidasida</taxon>
        <taxon>Coccidia</taxon>
        <taxon>Eucoccidiorida</taxon>
        <taxon>Eimeriorina</taxon>
        <taxon>Eimeriidae</taxon>
        <taxon>Eimeria</taxon>
    </lineage>
</organism>
<protein>
    <submittedName>
        <fullName evidence="1">Uncharacterized protein</fullName>
    </submittedName>
</protein>
<dbReference type="RefSeq" id="XP_013231425.1">
    <property type="nucleotide sequence ID" value="XM_013375971.1"/>
</dbReference>
<name>U6KYU2_EIMTE</name>
<dbReference type="EMBL" id="HG675202">
    <property type="protein sequence ID" value="CDJ40675.1"/>
    <property type="molecule type" value="Genomic_DNA"/>
</dbReference>
<accession>U6KYU2</accession>
<evidence type="ECO:0000313" key="1">
    <source>
        <dbReference type="EMBL" id="CDJ40675.1"/>
    </source>
</evidence>
<evidence type="ECO:0000313" key="2">
    <source>
        <dbReference type="Proteomes" id="UP000030747"/>
    </source>
</evidence>
<proteinExistence type="predicted"/>
<reference evidence="1" key="2">
    <citation type="submission" date="2013-10" db="EMBL/GenBank/DDBJ databases">
        <authorList>
            <person name="Aslett M."/>
        </authorList>
    </citation>
    <scope>NUCLEOTIDE SEQUENCE [LARGE SCALE GENOMIC DNA]</scope>
    <source>
        <strain evidence="1">Houghton</strain>
    </source>
</reference>
<reference evidence="1" key="1">
    <citation type="submission" date="2013-10" db="EMBL/GenBank/DDBJ databases">
        <title>Genomic analysis of the causative agents of coccidiosis in chickens.</title>
        <authorList>
            <person name="Reid A.J."/>
            <person name="Blake D."/>
            <person name="Billington K."/>
            <person name="Browne H."/>
            <person name="Dunn M."/>
            <person name="Hung S."/>
            <person name="Kawahara F."/>
            <person name="Miranda-Saavedra D."/>
            <person name="Mourier T."/>
            <person name="Nagra H."/>
            <person name="Otto T.D."/>
            <person name="Rawlings N."/>
            <person name="Sanchez A."/>
            <person name="Sanders M."/>
            <person name="Subramaniam C."/>
            <person name="Tay Y."/>
            <person name="Dear P."/>
            <person name="Doerig C."/>
            <person name="Gruber A."/>
            <person name="Parkinson J."/>
            <person name="Shirley M."/>
            <person name="Wan K.L."/>
            <person name="Berriman M."/>
            <person name="Tomley F."/>
            <person name="Pain A."/>
        </authorList>
    </citation>
    <scope>NUCLEOTIDE SEQUENCE [LARGE SCALE GENOMIC DNA]</scope>
    <source>
        <strain evidence="1">Houghton</strain>
    </source>
</reference>
<gene>
    <name evidence="1" type="ORF">ETH_00003405</name>
</gene>
<dbReference type="Proteomes" id="UP000030747">
    <property type="component" value="Unassembled WGS sequence"/>
</dbReference>
<dbReference type="GeneID" id="25249894"/>
<dbReference type="VEuPathDB" id="ToxoDB:ETH_00003405"/>
<sequence length="261" mass="28210">MCLHPAGAALLLQQQQQVVRLLDAAAGKFVAIRGPLGGPTTAAARDWCCAAAKVLYRATANKSALPAFAAAVASSRLAFRPDWASRVAAAADTAAAAAAVLPELIGLLANCSQLLPLQQLLQGRLLQLLLRLLCTRETLVETRLELWRVVAAAAADAAAAAELLQQQLLPQLLLQDFQKQQMYYQQRIHAKDAHRQGQQQQQQQQLRRQLLLNEMLLQLFNVVNCFLASEATRYLSSCSRTKCCGQIGCSSSNSCSSKASS</sequence>
<keyword evidence="2" id="KW-1185">Reference proteome</keyword>
<dbReference type="VEuPathDB" id="ToxoDB:ETH2_1522400"/>
<dbReference type="AlphaFoldDB" id="U6KYU2"/>